<keyword evidence="4 10" id="KW-0328">Glycosyltransferase</keyword>
<keyword evidence="6 10" id="KW-0812">Transmembrane</keyword>
<comment type="pathway">
    <text evidence="2 10">Protein modification; protein glycosylation.</text>
</comment>
<dbReference type="Proteomes" id="UP000598997">
    <property type="component" value="Unassembled WGS sequence"/>
</dbReference>
<feature type="domain" description="ArnT-like N-terminal" evidence="11">
    <location>
        <begin position="65"/>
        <end position="217"/>
    </location>
</feature>
<feature type="transmembrane region" description="Helical" evidence="10">
    <location>
        <begin position="370"/>
        <end position="390"/>
    </location>
</feature>
<evidence type="ECO:0000259" key="12">
    <source>
        <dbReference type="Pfam" id="PF16192"/>
    </source>
</evidence>
<comment type="similarity">
    <text evidence="3 10">Belongs to the glycosyltransferase 39 family.</text>
</comment>
<dbReference type="GO" id="GO:0004169">
    <property type="term" value="F:dolichyl-phosphate-mannose-protein mannosyltransferase activity"/>
    <property type="evidence" value="ECO:0007669"/>
    <property type="project" value="UniProtKB-UniRule"/>
</dbReference>
<evidence type="ECO:0000256" key="5">
    <source>
        <dbReference type="ARBA" id="ARBA00022679"/>
    </source>
</evidence>
<dbReference type="Pfam" id="PF16192">
    <property type="entry name" value="PMT_4TMC"/>
    <property type="match status" value="1"/>
</dbReference>
<dbReference type="InterPro" id="IPR032421">
    <property type="entry name" value="PMT_4TMC"/>
</dbReference>
<dbReference type="EC" id="2.4.1.-" evidence="10"/>
<keyword evidence="8 10" id="KW-0472">Membrane</keyword>
<comment type="subcellular location">
    <subcellularLocation>
        <location evidence="10">Cell membrane</location>
    </subcellularLocation>
    <subcellularLocation>
        <location evidence="1">Endomembrane system</location>
        <topology evidence="1">Multi-pass membrane protein</topology>
    </subcellularLocation>
</comment>
<feature type="domain" description="Protein O-mannosyl-transferase C-terminal four TM" evidence="12">
    <location>
        <begin position="236"/>
        <end position="409"/>
    </location>
</feature>
<feature type="transmembrane region" description="Helical" evidence="10">
    <location>
        <begin position="96"/>
        <end position="114"/>
    </location>
</feature>
<evidence type="ECO:0000256" key="2">
    <source>
        <dbReference type="ARBA" id="ARBA00004922"/>
    </source>
</evidence>
<gene>
    <name evidence="13" type="ORF">GCM10010989_03140</name>
</gene>
<evidence type="ECO:0000256" key="10">
    <source>
        <dbReference type="RuleBase" id="RU367007"/>
    </source>
</evidence>
<evidence type="ECO:0000259" key="11">
    <source>
        <dbReference type="Pfam" id="PF02366"/>
    </source>
</evidence>
<dbReference type="InterPro" id="IPR027005">
    <property type="entry name" value="PMT-like"/>
</dbReference>
<evidence type="ECO:0000256" key="4">
    <source>
        <dbReference type="ARBA" id="ARBA00022676"/>
    </source>
</evidence>
<feature type="transmembrane region" description="Helical" evidence="10">
    <location>
        <begin position="198"/>
        <end position="223"/>
    </location>
</feature>
<feature type="transmembrane region" description="Helical" evidence="10">
    <location>
        <begin position="169"/>
        <end position="186"/>
    </location>
</feature>
<evidence type="ECO:0000313" key="13">
    <source>
        <dbReference type="EMBL" id="GGD32476.1"/>
    </source>
</evidence>
<keyword evidence="10" id="KW-1003">Cell membrane</keyword>
<dbReference type="GO" id="GO:0005886">
    <property type="term" value="C:plasma membrane"/>
    <property type="evidence" value="ECO:0007669"/>
    <property type="project" value="UniProtKB-SubCell"/>
</dbReference>
<name>A0A916Y6M2_9SPHN</name>
<feature type="transmembrane region" description="Helical" evidence="10">
    <location>
        <begin position="281"/>
        <end position="305"/>
    </location>
</feature>
<evidence type="ECO:0000256" key="3">
    <source>
        <dbReference type="ARBA" id="ARBA00007222"/>
    </source>
</evidence>
<evidence type="ECO:0000256" key="9">
    <source>
        <dbReference type="ARBA" id="ARBA00093617"/>
    </source>
</evidence>
<feature type="transmembrane region" description="Helical" evidence="10">
    <location>
        <begin position="312"/>
        <end position="329"/>
    </location>
</feature>
<organism evidence="13 14">
    <name type="scientific">Croceicoccus pelagius</name>
    <dbReference type="NCBI Taxonomy" id="1703341"/>
    <lineage>
        <taxon>Bacteria</taxon>
        <taxon>Pseudomonadati</taxon>
        <taxon>Pseudomonadota</taxon>
        <taxon>Alphaproteobacteria</taxon>
        <taxon>Sphingomonadales</taxon>
        <taxon>Erythrobacteraceae</taxon>
        <taxon>Croceicoccus</taxon>
    </lineage>
</organism>
<evidence type="ECO:0000256" key="7">
    <source>
        <dbReference type="ARBA" id="ARBA00022989"/>
    </source>
</evidence>
<accession>A0A916Y6M2</accession>
<sequence>MLLIALVFGGVAVWGFAEVAIPIFDETHYLPAARAWVAGEILLNPEHPVLGKQMIATSIRLLGDNPVGWRAGSVLFGVLTLFAMMRMTWAASGSRFAALAAGVLAASNFLLLVQSRVAMLDIYMLGFLMLGCWSLVAAGTGKAVRPRVILAGVMFGLSLAVKWNAAPVIAFAGACVFLGNLRAKVIKDARRPLDDMTIYEAFVWLALLPVAIYLASYTTIWLLDNPNPRFHGPVSWQGYMLDLQESVKKDHPYMSRWWQWVVDWRPIWYFYEEYEGDWRGMLFLGNPITMLAGLVGLVGCLWLGLVRGRMDCLMAAGAWAAALALWIVAPKPVQFYYHYLISAQFLMVALALALDHWVWRNPPWRLHRRLAPAFVAASALLFVYFIPILTTQPLPKKTSFADYAWFQNWR</sequence>
<comment type="function">
    <text evidence="10">Protein O-mannosyltransferase that catalyzes the transfer of a single mannose residue from a polyprenol phospho-mannosyl lipidic donor to the hydroxyl group of selected serine and threonine residues in acceptor proteins.</text>
</comment>
<dbReference type="PANTHER" id="PTHR10050">
    <property type="entry name" value="DOLICHYL-PHOSPHATE-MANNOSE--PROTEIN MANNOSYLTRANSFERASE"/>
    <property type="match status" value="1"/>
</dbReference>
<dbReference type="EMBL" id="BMIO01000001">
    <property type="protein sequence ID" value="GGD32476.1"/>
    <property type="molecule type" value="Genomic_DNA"/>
</dbReference>
<evidence type="ECO:0000256" key="6">
    <source>
        <dbReference type="ARBA" id="ARBA00022692"/>
    </source>
</evidence>
<keyword evidence="14" id="KW-1185">Reference proteome</keyword>
<evidence type="ECO:0000256" key="1">
    <source>
        <dbReference type="ARBA" id="ARBA00004127"/>
    </source>
</evidence>
<evidence type="ECO:0000256" key="8">
    <source>
        <dbReference type="ARBA" id="ARBA00023136"/>
    </source>
</evidence>
<feature type="transmembrane region" description="Helical" evidence="10">
    <location>
        <begin position="120"/>
        <end position="140"/>
    </location>
</feature>
<reference evidence="13 14" key="1">
    <citation type="journal article" date="2014" name="Int. J. Syst. Evol. Microbiol.">
        <title>Complete genome sequence of Corynebacterium casei LMG S-19264T (=DSM 44701T), isolated from a smear-ripened cheese.</title>
        <authorList>
            <consortium name="US DOE Joint Genome Institute (JGI-PGF)"/>
            <person name="Walter F."/>
            <person name="Albersmeier A."/>
            <person name="Kalinowski J."/>
            <person name="Ruckert C."/>
        </authorList>
    </citation>
    <scope>NUCLEOTIDE SEQUENCE [LARGE SCALE GENOMIC DNA]</scope>
    <source>
        <strain evidence="13 14">CGMCC 1.15358</strain>
    </source>
</reference>
<protein>
    <recommendedName>
        <fullName evidence="9 10">Polyprenol-phosphate-mannose--protein mannosyltransferase</fullName>
        <ecNumber evidence="10">2.4.1.-</ecNumber>
    </recommendedName>
</protein>
<keyword evidence="7 10" id="KW-1133">Transmembrane helix</keyword>
<evidence type="ECO:0000313" key="14">
    <source>
        <dbReference type="Proteomes" id="UP000598997"/>
    </source>
</evidence>
<comment type="caution">
    <text evidence="13">The sequence shown here is derived from an EMBL/GenBank/DDBJ whole genome shotgun (WGS) entry which is preliminary data.</text>
</comment>
<proteinExistence type="inferred from homology"/>
<keyword evidence="5 10" id="KW-0808">Transferase</keyword>
<dbReference type="PANTHER" id="PTHR10050:SF46">
    <property type="entry name" value="PROTEIN O-MANNOSYL-TRANSFERASE 2"/>
    <property type="match status" value="1"/>
</dbReference>
<dbReference type="Pfam" id="PF02366">
    <property type="entry name" value="PMT"/>
    <property type="match status" value="1"/>
</dbReference>
<dbReference type="AlphaFoldDB" id="A0A916Y6M2"/>
<dbReference type="GO" id="GO:0012505">
    <property type="term" value="C:endomembrane system"/>
    <property type="evidence" value="ECO:0007669"/>
    <property type="project" value="UniProtKB-SubCell"/>
</dbReference>
<feature type="transmembrane region" description="Helical" evidence="10">
    <location>
        <begin position="335"/>
        <end position="358"/>
    </location>
</feature>
<dbReference type="InterPro" id="IPR003342">
    <property type="entry name" value="ArnT-like_N"/>
</dbReference>